<reference evidence="9 10" key="1">
    <citation type="submission" date="2020-03" db="EMBL/GenBank/DDBJ databases">
        <title>Characterization of ganglioside-mimicking enterococci.</title>
        <authorList>
            <person name="Patry R.T."/>
            <person name="Nothaft H."/>
            <person name="Bridger R."/>
            <person name="Shajahan A."/>
            <person name="Huynh S."/>
            <person name="Sanchez S."/>
            <person name="Azadi P."/>
            <person name="Cooper K."/>
            <person name="Miller W.G."/>
            <person name="Parker C.T."/>
            <person name="Wells L."/>
            <person name="Szymanski C.M."/>
        </authorList>
    </citation>
    <scope>NUCLEOTIDE SEQUENCE [LARGE SCALE GENOMIC DNA]</scope>
    <source>
        <strain evidence="9 10">EGM181</strain>
    </source>
</reference>
<dbReference type="InterPro" id="IPR013011">
    <property type="entry name" value="PTS_EIIB_2"/>
</dbReference>
<dbReference type="SUPFAM" id="SSF52794">
    <property type="entry name" value="PTS system IIB component-like"/>
    <property type="match status" value="1"/>
</dbReference>
<dbReference type="InterPro" id="IPR016152">
    <property type="entry name" value="PTrfase/Anion_transptr"/>
</dbReference>
<dbReference type="InterPro" id="IPR036388">
    <property type="entry name" value="WH-like_DNA-bd_sf"/>
</dbReference>
<dbReference type="PANTHER" id="PTHR30185:SF18">
    <property type="entry name" value="TRANSCRIPTIONAL REGULATOR MTLR"/>
    <property type="match status" value="1"/>
</dbReference>
<dbReference type="CDD" id="cd05568">
    <property type="entry name" value="PTS_IIB_bgl_like"/>
    <property type="match status" value="1"/>
</dbReference>
<evidence type="ECO:0000256" key="2">
    <source>
        <dbReference type="ARBA" id="ARBA00022737"/>
    </source>
</evidence>
<evidence type="ECO:0000313" key="10">
    <source>
        <dbReference type="Proteomes" id="UP000516696"/>
    </source>
</evidence>
<dbReference type="EMBL" id="CP050485">
    <property type="protein sequence ID" value="QOG28875.1"/>
    <property type="molecule type" value="Genomic_DNA"/>
</dbReference>
<evidence type="ECO:0000256" key="3">
    <source>
        <dbReference type="ARBA" id="ARBA00023015"/>
    </source>
</evidence>
<evidence type="ECO:0000256" key="4">
    <source>
        <dbReference type="ARBA" id="ARBA00023159"/>
    </source>
</evidence>
<feature type="domain" description="PRD" evidence="8">
    <location>
        <begin position="293"/>
        <end position="401"/>
    </location>
</feature>
<gene>
    <name evidence="9" type="ORF">EGM181_17155</name>
</gene>
<dbReference type="InterPro" id="IPR002178">
    <property type="entry name" value="PTS_EIIA_type-2_dom"/>
</dbReference>
<keyword evidence="5" id="KW-0804">Transcription</keyword>
<proteinExistence type="predicted"/>
<dbReference type="Gene3D" id="3.40.930.10">
    <property type="entry name" value="Mannitol-specific EII, Chain A"/>
    <property type="match status" value="1"/>
</dbReference>
<evidence type="ECO:0000256" key="5">
    <source>
        <dbReference type="ARBA" id="ARBA00023163"/>
    </source>
</evidence>
<dbReference type="PROSITE" id="PS51099">
    <property type="entry name" value="PTS_EIIB_TYPE_2"/>
    <property type="match status" value="1"/>
</dbReference>
<protein>
    <submittedName>
        <fullName evidence="9">PTS transporter subunit EIIA</fullName>
    </submittedName>
</protein>
<dbReference type="InterPro" id="IPR007737">
    <property type="entry name" value="Mga_HTH"/>
</dbReference>
<dbReference type="PROSITE" id="PS51372">
    <property type="entry name" value="PRD_2"/>
    <property type="match status" value="1"/>
</dbReference>
<evidence type="ECO:0000256" key="1">
    <source>
        <dbReference type="ARBA" id="ARBA00022679"/>
    </source>
</evidence>
<organism evidence="9 10">
    <name type="scientific">Enterococcus gallinarum</name>
    <dbReference type="NCBI Taxonomy" id="1353"/>
    <lineage>
        <taxon>Bacteria</taxon>
        <taxon>Bacillati</taxon>
        <taxon>Bacillota</taxon>
        <taxon>Bacilli</taxon>
        <taxon>Lactobacillales</taxon>
        <taxon>Enterococcaceae</taxon>
        <taxon>Enterococcus</taxon>
    </lineage>
</organism>
<evidence type="ECO:0000259" key="6">
    <source>
        <dbReference type="PROSITE" id="PS51094"/>
    </source>
</evidence>
<dbReference type="PROSITE" id="PS51094">
    <property type="entry name" value="PTS_EIIA_TYPE_2"/>
    <property type="match status" value="1"/>
</dbReference>
<keyword evidence="3" id="KW-0805">Transcription regulation</keyword>
<name>A0AAE7MSJ3_ENTGA</name>
<keyword evidence="1" id="KW-0808">Transferase</keyword>
<dbReference type="Gene3D" id="1.10.10.10">
    <property type="entry name" value="Winged helix-like DNA-binding domain superfamily/Winged helix DNA-binding domain"/>
    <property type="match status" value="1"/>
</dbReference>
<evidence type="ECO:0000259" key="7">
    <source>
        <dbReference type="PROSITE" id="PS51099"/>
    </source>
</evidence>
<evidence type="ECO:0000313" key="9">
    <source>
        <dbReference type="EMBL" id="QOG28875.1"/>
    </source>
</evidence>
<dbReference type="SUPFAM" id="SSF55804">
    <property type="entry name" value="Phoshotransferase/anion transport protein"/>
    <property type="match status" value="1"/>
</dbReference>
<feature type="domain" description="PTS EIIA type-2" evidence="6">
    <location>
        <begin position="551"/>
        <end position="692"/>
    </location>
</feature>
<dbReference type="GO" id="GO:0006355">
    <property type="term" value="P:regulation of DNA-templated transcription"/>
    <property type="evidence" value="ECO:0007669"/>
    <property type="project" value="InterPro"/>
</dbReference>
<dbReference type="Gene3D" id="3.40.50.2300">
    <property type="match status" value="1"/>
</dbReference>
<keyword evidence="2" id="KW-0677">Repeat</keyword>
<dbReference type="InterPro" id="IPR036634">
    <property type="entry name" value="PRD_sf"/>
</dbReference>
<keyword evidence="4" id="KW-0010">Activator</keyword>
<dbReference type="GO" id="GO:0008982">
    <property type="term" value="F:protein-N(PI)-phosphohistidine-sugar phosphotransferase activity"/>
    <property type="evidence" value="ECO:0007669"/>
    <property type="project" value="InterPro"/>
</dbReference>
<sequence>MKTRTVELIQKFISSHYPLKAEQLAAEYNVSQRTIRQEVLEVNTWLRQQQLPEVATIRNQGFLLDLTVGQQQKVRTQLDHLQADLLNRQERTFDLVLSIAYEKTAVFLNRKEARFQISKSTMDEDMRRLRADLLRYGIEIVSYGKQGLLYKGPERAIRTMIYDFVNQNLGRVDFSENREEKTTPARAIFHHYFPREESLRLEKIYSEKIVKQEDDIYKNQILLFTWIWIQRIKRHELISAVNWKTIDYQEDGFSDFVEQVIKEFQLTAVPQVERNYIRFTIETFNARDISNSLEWVQAQLLTIQLIQFVEQETHIPFHLKEETLCENLYKHMAALIVRIKNKIQVMNPLKENIRLNYGPIYRAVTLFMPTIAEVIGATVIEDEIAFLVIHFSTIASVIKRDLASIYKSVVVCNHGMATGNLLAENLKEKFPQIEVVAVLSSKEVALVDKLDVDLIFSTFHLPYSNKPLLVVDPILTDANRSIVSEFLDRHQTYQRLEPSDNEPTVLFTKVLDLVAESGGRVDRRIYSKLETLFENNHLEINKREIQPMLKDILTDNHILIQAQAASWQEAIEVAAKPLIKEDIIEKHYVQAMIHAVEEYGPYIVIGKHLALAHARPEDGVNTLGVSVVTMNQPIHFGNPEMDPVKIIFCLAAVDSYSHLAIMKELIELINDEAKLNQLIACTTIDQFKQLLF</sequence>
<dbReference type="Pfam" id="PF05043">
    <property type="entry name" value="Mga"/>
    <property type="match status" value="1"/>
</dbReference>
<dbReference type="Proteomes" id="UP000516696">
    <property type="component" value="Chromosome"/>
</dbReference>
<dbReference type="GO" id="GO:0009401">
    <property type="term" value="P:phosphoenolpyruvate-dependent sugar phosphotransferase system"/>
    <property type="evidence" value="ECO:0007669"/>
    <property type="project" value="InterPro"/>
</dbReference>
<dbReference type="Gene3D" id="1.10.1790.10">
    <property type="entry name" value="PRD domain"/>
    <property type="match status" value="1"/>
</dbReference>
<dbReference type="AlphaFoldDB" id="A0AAE7MSJ3"/>
<dbReference type="InterPro" id="IPR050661">
    <property type="entry name" value="BglG_antiterminators"/>
</dbReference>
<dbReference type="Pfam" id="PF00874">
    <property type="entry name" value="PRD"/>
    <property type="match status" value="1"/>
</dbReference>
<dbReference type="RefSeq" id="WP_113849044.1">
    <property type="nucleotide sequence ID" value="NZ_CP050485.1"/>
</dbReference>
<dbReference type="CDD" id="cd00211">
    <property type="entry name" value="PTS_IIA_fru"/>
    <property type="match status" value="1"/>
</dbReference>
<evidence type="ECO:0000259" key="8">
    <source>
        <dbReference type="PROSITE" id="PS51372"/>
    </source>
</evidence>
<dbReference type="SUPFAM" id="SSF63520">
    <property type="entry name" value="PTS-regulatory domain, PRD"/>
    <property type="match status" value="1"/>
</dbReference>
<dbReference type="PANTHER" id="PTHR30185">
    <property type="entry name" value="CRYPTIC BETA-GLUCOSIDE BGL OPERON ANTITERMINATOR"/>
    <property type="match status" value="1"/>
</dbReference>
<dbReference type="Pfam" id="PF00359">
    <property type="entry name" value="PTS_EIIA_2"/>
    <property type="match status" value="1"/>
</dbReference>
<dbReference type="InterPro" id="IPR011608">
    <property type="entry name" value="PRD"/>
</dbReference>
<accession>A0AAE7MSJ3</accession>
<dbReference type="InterPro" id="IPR036095">
    <property type="entry name" value="PTS_EIIB-like_sf"/>
</dbReference>
<feature type="domain" description="PTS EIIB type-2" evidence="7">
    <location>
        <begin position="406"/>
        <end position="495"/>
    </location>
</feature>